<dbReference type="PANTHER" id="PTHR36437">
    <property type="entry name" value="GLYOXALASE/BLEOMYCIN RESISTANCE PROTEIN/DIOXYGENASE"/>
    <property type="match status" value="1"/>
</dbReference>
<gene>
    <name evidence="1" type="ORF">BKX93_15815</name>
</gene>
<name>A0A1D9LJ66_9NEIS</name>
<dbReference type="AlphaFoldDB" id="A0A1D9LJ66"/>
<dbReference type="InterPro" id="IPR029068">
    <property type="entry name" value="Glyas_Bleomycin-R_OHBP_Dase"/>
</dbReference>
<proteinExistence type="predicted"/>
<evidence type="ECO:0000313" key="2">
    <source>
        <dbReference type="Proteomes" id="UP000178776"/>
    </source>
</evidence>
<dbReference type="InterPro" id="IPR004360">
    <property type="entry name" value="Glyas_Fos-R_dOase_dom"/>
</dbReference>
<dbReference type="CDD" id="cd07263">
    <property type="entry name" value="VOC_like"/>
    <property type="match status" value="1"/>
</dbReference>
<dbReference type="EMBL" id="CP017707">
    <property type="protein sequence ID" value="AOZ51325.1"/>
    <property type="molecule type" value="Genomic_DNA"/>
</dbReference>
<dbReference type="KEGG" id="cvc:BKX93_15815"/>
<dbReference type="Pfam" id="PF00903">
    <property type="entry name" value="Glyoxalase"/>
    <property type="match status" value="1"/>
</dbReference>
<dbReference type="Proteomes" id="UP000178776">
    <property type="component" value="Chromosome"/>
</dbReference>
<organism evidence="1 2">
    <name type="scientific">Chromobacterium vaccinii</name>
    <dbReference type="NCBI Taxonomy" id="1108595"/>
    <lineage>
        <taxon>Bacteria</taxon>
        <taxon>Pseudomonadati</taxon>
        <taxon>Pseudomonadota</taxon>
        <taxon>Betaproteobacteria</taxon>
        <taxon>Neisseriales</taxon>
        <taxon>Chromobacteriaceae</taxon>
        <taxon>Chromobacterium</taxon>
    </lineage>
</organism>
<reference evidence="1 2" key="1">
    <citation type="submission" date="2016-10" db="EMBL/GenBank/DDBJ databases">
        <title>Chromobacterium muskegensis sp. nov., an insecticidal bacterium isolated from Sphagnum bogs.</title>
        <authorList>
            <person name="Sparks M.E."/>
            <person name="Blackburn M.B."/>
            <person name="Gundersen-Rindal D.E."/>
            <person name="Mitchell A."/>
            <person name="Farrar R."/>
            <person name="Kuhar D."/>
        </authorList>
    </citation>
    <scope>NUCLEOTIDE SEQUENCE [LARGE SCALE GENOMIC DNA]</scope>
    <source>
        <strain evidence="1 2">21-1</strain>
    </source>
</reference>
<protein>
    <submittedName>
        <fullName evidence="1">Glyoxalase</fullName>
    </submittedName>
</protein>
<dbReference type="GeneID" id="68842675"/>
<dbReference type="InterPro" id="IPR037523">
    <property type="entry name" value="VOC_core"/>
</dbReference>
<sequence>MKQSLALVSLVVADYDEAIDFFVGKLGFELTEDSYQAEQDKRWVVVTPPGSAAGLLLARASDDVQRAAIGNQAGGRVWLFLNTDDFWRDYERYRAAGVEFTRPPMEQDYGTVAVFRDLCGNQWDLIQRSN</sequence>
<accession>A0A1D9LJ66</accession>
<dbReference type="Gene3D" id="3.10.180.10">
    <property type="entry name" value="2,3-Dihydroxybiphenyl 1,2-Dioxygenase, domain 1"/>
    <property type="match status" value="1"/>
</dbReference>
<evidence type="ECO:0000313" key="1">
    <source>
        <dbReference type="EMBL" id="AOZ51325.1"/>
    </source>
</evidence>
<dbReference type="STRING" id="1108595.BKX93_15815"/>
<dbReference type="PANTHER" id="PTHR36437:SF2">
    <property type="entry name" value="GLYOXALASE_BLEOMYCIN RESISTANCE PROTEIN_DIOXYGENASE"/>
    <property type="match status" value="1"/>
</dbReference>
<dbReference type="SUPFAM" id="SSF54593">
    <property type="entry name" value="Glyoxalase/Bleomycin resistance protein/Dihydroxybiphenyl dioxygenase"/>
    <property type="match status" value="1"/>
</dbReference>
<dbReference type="RefSeq" id="WP_046157893.1">
    <property type="nucleotide sequence ID" value="NZ_CP017707.1"/>
</dbReference>
<dbReference type="PROSITE" id="PS51819">
    <property type="entry name" value="VOC"/>
    <property type="match status" value="1"/>
</dbReference>